<keyword evidence="1" id="KW-1133">Transmembrane helix</keyword>
<proteinExistence type="predicted"/>
<evidence type="ECO:0000313" key="2">
    <source>
        <dbReference type="EMBL" id="ERL53296.1"/>
    </source>
</evidence>
<feature type="transmembrane region" description="Helical" evidence="1">
    <location>
        <begin position="139"/>
        <end position="160"/>
    </location>
</feature>
<reference evidence="2 3" key="1">
    <citation type="submission" date="2013-08" db="EMBL/GenBank/DDBJ databases">
        <title>draft genome of Halomonas huanghegensis, strain BJGMM-B45T.</title>
        <authorList>
            <person name="Miao C."/>
            <person name="Wan Y."/>
            <person name="Jin W."/>
        </authorList>
    </citation>
    <scope>NUCLEOTIDE SEQUENCE [LARGE SCALE GENOMIC DNA]</scope>
    <source>
        <strain evidence="2 3">BJGMM-B45</strain>
    </source>
</reference>
<evidence type="ECO:0000256" key="1">
    <source>
        <dbReference type="SAM" id="Phobius"/>
    </source>
</evidence>
<protein>
    <submittedName>
        <fullName evidence="2">Uncharacterized protein</fullName>
    </submittedName>
</protein>
<keyword evidence="1" id="KW-0812">Transmembrane</keyword>
<accession>W1ND83</accession>
<sequence>MENRHISLQIAYHQASAAKGPAVRFHEEETMPKVRHYADLVATLAGLMWLMLYWSISISLSIGSPEPAMAALLLLGSMILISFVHRPVRVMLSRYHVRKRRTEMWMHILALPLTLAFLLAIVIDHLITPMSGAQKMLLFNVLATASWLVFVVTLLMKLLVRAIADRRANNES</sequence>
<feature type="transmembrane region" description="Helical" evidence="1">
    <location>
        <begin position="105"/>
        <end position="127"/>
    </location>
</feature>
<gene>
    <name evidence="2" type="ORF">BJB45_18665</name>
</gene>
<feature type="transmembrane region" description="Helical" evidence="1">
    <location>
        <begin position="37"/>
        <end position="56"/>
    </location>
</feature>
<dbReference type="PATRIC" id="fig|1178482.3.peg.333"/>
<feature type="transmembrane region" description="Helical" evidence="1">
    <location>
        <begin position="68"/>
        <end position="84"/>
    </location>
</feature>
<keyword evidence="1" id="KW-0472">Membrane</keyword>
<name>W1ND83_9GAMM</name>
<keyword evidence="3" id="KW-1185">Reference proteome</keyword>
<dbReference type="Proteomes" id="UP000019113">
    <property type="component" value="Unassembled WGS sequence"/>
</dbReference>
<organism evidence="2 3">
    <name type="scientific">Halomonas huangheensis</name>
    <dbReference type="NCBI Taxonomy" id="1178482"/>
    <lineage>
        <taxon>Bacteria</taxon>
        <taxon>Pseudomonadati</taxon>
        <taxon>Pseudomonadota</taxon>
        <taxon>Gammaproteobacteria</taxon>
        <taxon>Oceanospirillales</taxon>
        <taxon>Halomonadaceae</taxon>
        <taxon>Halomonas</taxon>
    </lineage>
</organism>
<dbReference type="EMBL" id="AVBC01000011">
    <property type="protein sequence ID" value="ERL53296.1"/>
    <property type="molecule type" value="Genomic_DNA"/>
</dbReference>
<evidence type="ECO:0000313" key="3">
    <source>
        <dbReference type="Proteomes" id="UP000019113"/>
    </source>
</evidence>
<comment type="caution">
    <text evidence="2">The sequence shown here is derived from an EMBL/GenBank/DDBJ whole genome shotgun (WGS) entry which is preliminary data.</text>
</comment>
<dbReference type="AlphaFoldDB" id="W1ND83"/>
<dbReference type="STRING" id="1178482.AR456_11270"/>